<feature type="signal peptide" evidence="2">
    <location>
        <begin position="1"/>
        <end position="23"/>
    </location>
</feature>
<keyword evidence="2" id="KW-0732">Signal</keyword>
<keyword evidence="4" id="KW-1185">Reference proteome</keyword>
<name>A0A5C3DQT8_9BASI</name>
<gene>
    <name evidence="3" type="ORF">UTRI_10012</name>
</gene>
<dbReference type="Proteomes" id="UP000324022">
    <property type="component" value="Unassembled WGS sequence"/>
</dbReference>
<protein>
    <recommendedName>
        <fullName evidence="5">Mig1 protein</fullName>
    </recommendedName>
</protein>
<reference evidence="3 4" key="1">
    <citation type="submission" date="2018-03" db="EMBL/GenBank/DDBJ databases">
        <authorList>
            <person name="Guldener U."/>
        </authorList>
    </citation>
    <scope>NUCLEOTIDE SEQUENCE [LARGE SCALE GENOMIC DNA]</scope>
    <source>
        <strain evidence="3 4">NBRC100155</strain>
    </source>
</reference>
<evidence type="ECO:0008006" key="5">
    <source>
        <dbReference type="Google" id="ProtNLM"/>
    </source>
</evidence>
<evidence type="ECO:0000256" key="1">
    <source>
        <dbReference type="SAM" id="MobiDB-lite"/>
    </source>
</evidence>
<feature type="chain" id="PRO_5022833665" description="Mig1 protein" evidence="2">
    <location>
        <begin position="24"/>
        <end position="156"/>
    </location>
</feature>
<organism evidence="3 4">
    <name type="scientific">Ustilago trichophora</name>
    <dbReference type="NCBI Taxonomy" id="86804"/>
    <lineage>
        <taxon>Eukaryota</taxon>
        <taxon>Fungi</taxon>
        <taxon>Dikarya</taxon>
        <taxon>Basidiomycota</taxon>
        <taxon>Ustilaginomycotina</taxon>
        <taxon>Ustilaginomycetes</taxon>
        <taxon>Ustilaginales</taxon>
        <taxon>Ustilaginaceae</taxon>
        <taxon>Ustilago</taxon>
    </lineage>
</organism>
<accession>A0A5C3DQT8</accession>
<dbReference type="AlphaFoldDB" id="A0A5C3DQT8"/>
<sequence>MKFQATFIATCLAFIATADGVAGWWIVDPATYNLYCGDKPTRDDSFHVCFTASATLIKKIPTYDSFEAYLSPDLRGFVLVPPFSRTEAQGSEILTDTYGMIVNFNPGKDQTSEEGKKCADIVFEPLDGSPIKTKRICQPGGGPVKMPEKFPWPSND</sequence>
<proteinExistence type="predicted"/>
<evidence type="ECO:0000313" key="3">
    <source>
        <dbReference type="EMBL" id="SPO19920.1"/>
    </source>
</evidence>
<dbReference type="EMBL" id="OOIN01000001">
    <property type="protein sequence ID" value="SPO19920.1"/>
    <property type="molecule type" value="Genomic_DNA"/>
</dbReference>
<evidence type="ECO:0000313" key="4">
    <source>
        <dbReference type="Proteomes" id="UP000324022"/>
    </source>
</evidence>
<evidence type="ECO:0000256" key="2">
    <source>
        <dbReference type="SAM" id="SignalP"/>
    </source>
</evidence>
<feature type="region of interest" description="Disordered" evidence="1">
    <location>
        <begin position="134"/>
        <end position="156"/>
    </location>
</feature>